<dbReference type="EMBL" id="JBHSBC010000049">
    <property type="protein sequence ID" value="MFC3985864.1"/>
    <property type="molecule type" value="Genomic_DNA"/>
</dbReference>
<evidence type="ECO:0000256" key="1">
    <source>
        <dbReference type="ARBA" id="ARBA00007689"/>
    </source>
</evidence>
<name>A0ABV8FE61_9ACTN</name>
<comment type="caution">
    <text evidence="3">The sequence shown here is derived from an EMBL/GenBank/DDBJ whole genome shotgun (WGS) entry which is preliminary data.</text>
</comment>
<dbReference type="InterPro" id="IPR011008">
    <property type="entry name" value="Dimeric_a/b-barrel"/>
</dbReference>
<dbReference type="RefSeq" id="WP_352013818.1">
    <property type="nucleotide sequence ID" value="NZ_JBHSBC010000049.1"/>
</dbReference>
<organism evidence="3 4">
    <name type="scientific">Streptosporangium jomthongense</name>
    <dbReference type="NCBI Taxonomy" id="1193683"/>
    <lineage>
        <taxon>Bacteria</taxon>
        <taxon>Bacillati</taxon>
        <taxon>Actinomycetota</taxon>
        <taxon>Actinomycetes</taxon>
        <taxon>Streptosporangiales</taxon>
        <taxon>Streptosporangiaceae</taxon>
        <taxon>Streptosporangium</taxon>
    </lineage>
</organism>
<dbReference type="PANTHER" id="PTHR37828">
    <property type="entry name" value="GSR2449 PROTEIN"/>
    <property type="match status" value="1"/>
</dbReference>
<dbReference type="SUPFAM" id="SSF54909">
    <property type="entry name" value="Dimeric alpha+beta barrel"/>
    <property type="match status" value="1"/>
</dbReference>
<dbReference type="Proteomes" id="UP001595698">
    <property type="component" value="Unassembled WGS sequence"/>
</dbReference>
<keyword evidence="4" id="KW-1185">Reference proteome</keyword>
<reference evidence="4" key="1">
    <citation type="journal article" date="2019" name="Int. J. Syst. Evol. Microbiol.">
        <title>The Global Catalogue of Microorganisms (GCM) 10K type strain sequencing project: providing services to taxonomists for standard genome sequencing and annotation.</title>
        <authorList>
            <consortium name="The Broad Institute Genomics Platform"/>
            <consortium name="The Broad Institute Genome Sequencing Center for Infectious Disease"/>
            <person name="Wu L."/>
            <person name="Ma J."/>
        </authorList>
    </citation>
    <scope>NUCLEOTIDE SEQUENCE [LARGE SCALE GENOMIC DNA]</scope>
    <source>
        <strain evidence="4">TBRC 7912</strain>
    </source>
</reference>
<dbReference type="Gene3D" id="3.30.70.1060">
    <property type="entry name" value="Dimeric alpha+beta barrel"/>
    <property type="match status" value="1"/>
</dbReference>
<sequence>MFLVLLSYLVPEERILPLRDEHYVFIDQHFRSGTFLLGGRKVPATGGFILAQGVSREELDRILGEDPYLRAGLVAHEVTELLPTRARPDLAAVIGVP</sequence>
<feature type="domain" description="YCII-related" evidence="2">
    <location>
        <begin position="1"/>
        <end position="76"/>
    </location>
</feature>
<gene>
    <name evidence="3" type="ORF">ACFOYY_37455</name>
</gene>
<proteinExistence type="inferred from homology"/>
<accession>A0ABV8FE61</accession>
<evidence type="ECO:0000259" key="2">
    <source>
        <dbReference type="Pfam" id="PF03795"/>
    </source>
</evidence>
<evidence type="ECO:0000313" key="3">
    <source>
        <dbReference type="EMBL" id="MFC3985864.1"/>
    </source>
</evidence>
<evidence type="ECO:0000313" key="4">
    <source>
        <dbReference type="Proteomes" id="UP001595698"/>
    </source>
</evidence>
<dbReference type="Pfam" id="PF03795">
    <property type="entry name" value="YCII"/>
    <property type="match status" value="1"/>
</dbReference>
<dbReference type="PANTHER" id="PTHR37828:SF1">
    <property type="entry name" value="YCII-RELATED DOMAIN-CONTAINING PROTEIN"/>
    <property type="match status" value="1"/>
</dbReference>
<comment type="similarity">
    <text evidence="1">Belongs to the YciI family.</text>
</comment>
<protein>
    <submittedName>
        <fullName evidence="3">YciI family protein</fullName>
    </submittedName>
</protein>
<dbReference type="InterPro" id="IPR005545">
    <property type="entry name" value="YCII"/>
</dbReference>